<organism evidence="9 10">
    <name type="scientific">Dermatophagoides pteronyssinus</name>
    <name type="common">European house dust mite</name>
    <dbReference type="NCBI Taxonomy" id="6956"/>
    <lineage>
        <taxon>Eukaryota</taxon>
        <taxon>Metazoa</taxon>
        <taxon>Ecdysozoa</taxon>
        <taxon>Arthropoda</taxon>
        <taxon>Chelicerata</taxon>
        <taxon>Arachnida</taxon>
        <taxon>Acari</taxon>
        <taxon>Acariformes</taxon>
        <taxon>Sarcoptiformes</taxon>
        <taxon>Astigmata</taxon>
        <taxon>Psoroptidia</taxon>
        <taxon>Analgoidea</taxon>
        <taxon>Pyroglyphidae</taxon>
        <taxon>Dermatophagoidinae</taxon>
        <taxon>Dermatophagoides</taxon>
    </lineage>
</organism>
<dbReference type="PANTHER" id="PTHR11461">
    <property type="entry name" value="SERINE PROTEASE INHIBITOR, SERPIN"/>
    <property type="match status" value="1"/>
</dbReference>
<comment type="caution">
    <text evidence="9">The sequence shown here is derived from an EMBL/GenBank/DDBJ whole genome shotgun (WGS) entry which is preliminary data.</text>
</comment>
<name>A0ABQ8J5M2_DERPT</name>
<feature type="domain" description="Serpin" evidence="8">
    <location>
        <begin position="44"/>
        <end position="416"/>
    </location>
</feature>
<dbReference type="SMART" id="SM00093">
    <property type="entry name" value="SERPIN"/>
    <property type="match status" value="4"/>
</dbReference>
<keyword evidence="10" id="KW-1185">Reference proteome</keyword>
<dbReference type="Pfam" id="PF00079">
    <property type="entry name" value="Serpin"/>
    <property type="match status" value="4"/>
</dbReference>
<feature type="chain" id="PRO_5047009644" evidence="7">
    <location>
        <begin position="20"/>
        <end position="1635"/>
    </location>
</feature>
<keyword evidence="4" id="KW-0325">Glycoprotein</keyword>
<dbReference type="InterPro" id="IPR036186">
    <property type="entry name" value="Serpin_sf"/>
</dbReference>
<evidence type="ECO:0000256" key="7">
    <source>
        <dbReference type="SAM" id="SignalP"/>
    </source>
</evidence>
<keyword evidence="3" id="KW-0722">Serine protease inhibitor</keyword>
<dbReference type="InterPro" id="IPR042185">
    <property type="entry name" value="Serpin_sf_2"/>
</dbReference>
<dbReference type="PANTHER" id="PTHR11461:SF211">
    <property type="entry name" value="GH10112P-RELATED"/>
    <property type="match status" value="1"/>
</dbReference>
<evidence type="ECO:0000256" key="4">
    <source>
        <dbReference type="ARBA" id="ARBA00023180"/>
    </source>
</evidence>
<feature type="domain" description="Serpin" evidence="8">
    <location>
        <begin position="1291"/>
        <end position="1625"/>
    </location>
</feature>
<keyword evidence="6" id="KW-1133">Transmembrane helix</keyword>
<evidence type="ECO:0000313" key="9">
    <source>
        <dbReference type="EMBL" id="KAH9417853.1"/>
    </source>
</evidence>
<evidence type="ECO:0000256" key="1">
    <source>
        <dbReference type="ARBA" id="ARBA00009500"/>
    </source>
</evidence>
<comment type="similarity">
    <text evidence="1 5">Belongs to the serpin family.</text>
</comment>
<dbReference type="Proteomes" id="UP000887458">
    <property type="component" value="Unassembled WGS sequence"/>
</dbReference>
<evidence type="ECO:0000256" key="5">
    <source>
        <dbReference type="RuleBase" id="RU000411"/>
    </source>
</evidence>
<dbReference type="SUPFAM" id="SSF56574">
    <property type="entry name" value="Serpins"/>
    <property type="match status" value="4"/>
</dbReference>
<protein>
    <submittedName>
        <fullName evidence="9">Plasminogen activator inhibitor 2</fullName>
    </submittedName>
</protein>
<gene>
    <name evidence="9" type="primary">SERPINB8</name>
    <name evidence="9" type="ORF">DERP_013113</name>
</gene>
<dbReference type="CDD" id="cd19577">
    <property type="entry name" value="serpinJ_IRS-2-like"/>
    <property type="match status" value="1"/>
</dbReference>
<sequence length="1635" mass="185190">MKIFITSFVLMMVMAVTYAAHVGSHSRKPASAEGFAKASNDFGFGLLKQIVQHQSSSSSGSKNVLFSPYSVAVALSMVHQGSQGSTAEQFKRVLNYDQVSQLNNGEHQAVANSVKQLQEQMTKSEHNKLEYGNMLVVDHKMPIKDEYRKTIEQYYDGQVMSVDFPKESKNIMEQINQYISNKTHGLIDRMLEQPPSSGTVLALINAVYFKGEWLKPFIPSNTVQGVFYDHQGHEYKNVEYMNGEGPFGYAEIKQWNSDLIKMPYKGEDVAFYGILPRERNFDLSKIRQSLNSSYIDEIVGQINDDQSSTVYFPKIELSTSYELPEILKSMGIQDVFTESADLSGISGNKSMKIDEAIHKAKLIVNEQGTEAAASTYIQIALMSSFRESKIFRFDHPFLYFIRHQTTGQILFLVMAVTYAADDEVSITSVDKSQSDNYSQKPSSAEGFARASNDFGFHLLNEIVKHQSSPSSSSSGLENVFFSPYSIAVALSMVHQGAQGSTAEQFNRVLKYDKVTQLNNGEHQVVANSVKQLQEQIKQSDSINKLEYGNMLIVDHKMPIKDEYRKTIEQYYDSQIISVDLPKESKNIMERINQYVSNKTHGLINPMLEQPPSPDTVLALINAVYFKGEWLKPFDEIRTKEGIFYDHHGNEYKNVKYMNGRDPFEYVEIPELNSDLIKMPYKGSDVVFYGLLPRERDCDLSKIRQSLNSSFIDEIINRTYSNSGLFFPKIKLDTSYRLPEILKSMGIQDAFTGSANFSGISDNKSLKIDDVLHKAKLIVDEQGTEAAAGTYIGFVTRSGSKMKIFITSFVLMMVMAVTYEARNVSLISHIVILGSARGFAKASNDFGFHLLQQIQHHSSGSENVFFSPYSVAVALSMVYQGTQGYTAEQFKRALNYDKISQLNNGEYQAVANSVKRLRERMNKAEHIILEYGNMLVVDNKKPPIKDEYRKTIEKFYDSQVMSVDFAKDSNNIMEQINQYISNKTHGLIDRMLEQPPSPSTVLALINAVYFKGEWVEQFDPKLTKPDVFYDHRGQEYKNVQYMNGDGPFGYAEVKQLNSDLIKMPYKGKDVAFYGLLPRERNCDLSKIRQSLNSSFINEMISRIAGYSTVYFPKIKLATSYELPKILKSMCIQDVFTNLADLSGISGDKSLKIDKAIHKAKLIVNEQGTEAAASTYIQIGVKSAGLSKTFRFDHPFLYFIRHRKTGQILFLVYFQLIILFCSIIIIIMKFFSIFLLNICSICSLINCQNVILSAKQPEQPIVPSPFVSASNEFGFNVVEQLNPSPPDDATEEARSQYAEPKNILISPYGLASSLAMLYDGANGQTAEQFAKVMKFDSMDKAIIPKAVKDGYESIQSSSSGVTYRMANALIGKDGIGFTDAYRKMLEDNFQAQLFESNVNMNDLNKMFADKTDNMISQMIMAKPSDISMMLADGTYFSGKWMYPFYEEDSHIDTFFGRNDVTYNNVTFMRKFGRYGFVYLSDVEADMIEFPFKDDQVAFYGILPRDPNDDLSDIRTSLNVSYIEKMINKLSYKIDSTVELPRLNVDYKEEQLSDVLMKMGIVDAFGNDAKFGSISTQSGAHLTQVIHRSKMILNENNAKRKDNENEDSGVAPIFYNFNHPFFYFIRLSDDDNGDHHYR</sequence>
<dbReference type="InterPro" id="IPR023795">
    <property type="entry name" value="Serpin_CS"/>
</dbReference>
<keyword evidence="6" id="KW-0812">Transmembrane</keyword>
<feature type="domain" description="Serpin" evidence="8">
    <location>
        <begin position="456"/>
        <end position="832"/>
    </location>
</feature>
<keyword evidence="6" id="KW-0472">Membrane</keyword>
<dbReference type="PROSITE" id="PS00284">
    <property type="entry name" value="SERPIN"/>
    <property type="match status" value="2"/>
</dbReference>
<dbReference type="InterPro" id="IPR042178">
    <property type="entry name" value="Serpin_sf_1"/>
</dbReference>
<keyword evidence="2" id="KW-0646">Protease inhibitor</keyword>
<dbReference type="Gene3D" id="2.30.39.10">
    <property type="entry name" value="Alpha-1-antitrypsin, domain 1"/>
    <property type="match status" value="4"/>
</dbReference>
<keyword evidence="7" id="KW-0732">Signal</keyword>
<feature type="signal peptide" evidence="7">
    <location>
        <begin position="1"/>
        <end position="19"/>
    </location>
</feature>
<accession>A0ABQ8J5M2</accession>
<evidence type="ECO:0000313" key="10">
    <source>
        <dbReference type="Proteomes" id="UP000887458"/>
    </source>
</evidence>
<feature type="transmembrane region" description="Helical" evidence="6">
    <location>
        <begin position="1206"/>
        <end position="1234"/>
    </location>
</feature>
<dbReference type="InterPro" id="IPR023796">
    <property type="entry name" value="Serpin_dom"/>
</dbReference>
<evidence type="ECO:0000259" key="8">
    <source>
        <dbReference type="SMART" id="SM00093"/>
    </source>
</evidence>
<reference evidence="9 10" key="2">
    <citation type="journal article" date="2022" name="Mol. Biol. Evol.">
        <title>Comparative Genomics Reveals Insights into the Divergent Evolution of Astigmatic Mites and Household Pest Adaptations.</title>
        <authorList>
            <person name="Xiong Q."/>
            <person name="Wan A.T."/>
            <person name="Liu X."/>
            <person name="Fung C.S."/>
            <person name="Xiao X."/>
            <person name="Malainual N."/>
            <person name="Hou J."/>
            <person name="Wang L."/>
            <person name="Wang M."/>
            <person name="Yang K.Y."/>
            <person name="Cui Y."/>
            <person name="Leung E.L."/>
            <person name="Nong W."/>
            <person name="Shin S.K."/>
            <person name="Au S.W."/>
            <person name="Jeong K.Y."/>
            <person name="Chew F.T."/>
            <person name="Hui J.H."/>
            <person name="Leung T.F."/>
            <person name="Tungtrongchitr A."/>
            <person name="Zhong N."/>
            <person name="Liu Z."/>
            <person name="Tsui S.K."/>
        </authorList>
    </citation>
    <scope>NUCLEOTIDE SEQUENCE [LARGE SCALE GENOMIC DNA]</scope>
    <source>
        <strain evidence="9">Derp</strain>
    </source>
</reference>
<proteinExistence type="inferred from homology"/>
<evidence type="ECO:0000256" key="3">
    <source>
        <dbReference type="ARBA" id="ARBA00022900"/>
    </source>
</evidence>
<dbReference type="InterPro" id="IPR000215">
    <property type="entry name" value="Serpin_fam"/>
</dbReference>
<feature type="domain" description="Serpin" evidence="8">
    <location>
        <begin position="847"/>
        <end position="1209"/>
    </location>
</feature>
<dbReference type="Gene3D" id="3.30.497.10">
    <property type="entry name" value="Antithrombin, subunit I, domain 2"/>
    <property type="match status" value="4"/>
</dbReference>
<dbReference type="EMBL" id="NJHN03000072">
    <property type="protein sequence ID" value="KAH9417853.1"/>
    <property type="molecule type" value="Genomic_DNA"/>
</dbReference>
<reference evidence="9 10" key="1">
    <citation type="journal article" date="2018" name="J. Allergy Clin. Immunol.">
        <title>High-quality assembly of Dermatophagoides pteronyssinus genome and transcriptome reveals a wide range of novel allergens.</title>
        <authorList>
            <person name="Liu X.Y."/>
            <person name="Yang K.Y."/>
            <person name="Wang M.Q."/>
            <person name="Kwok J.S."/>
            <person name="Zeng X."/>
            <person name="Yang Z."/>
            <person name="Xiao X.J."/>
            <person name="Lau C.P."/>
            <person name="Li Y."/>
            <person name="Huang Z.M."/>
            <person name="Ba J.G."/>
            <person name="Yim A.K."/>
            <person name="Ouyang C.Y."/>
            <person name="Ngai S.M."/>
            <person name="Chan T.F."/>
            <person name="Leung E.L."/>
            <person name="Liu L."/>
            <person name="Liu Z.G."/>
            <person name="Tsui S.K."/>
        </authorList>
    </citation>
    <scope>NUCLEOTIDE SEQUENCE [LARGE SCALE GENOMIC DNA]</scope>
    <source>
        <strain evidence="9">Derp</strain>
    </source>
</reference>
<evidence type="ECO:0000256" key="2">
    <source>
        <dbReference type="ARBA" id="ARBA00022690"/>
    </source>
</evidence>
<evidence type="ECO:0000256" key="6">
    <source>
        <dbReference type="SAM" id="Phobius"/>
    </source>
</evidence>